<keyword evidence="4" id="KW-1185">Reference proteome</keyword>
<gene>
    <name evidence="3" type="ORF">BOTBODRAFT_176046</name>
</gene>
<evidence type="ECO:0008006" key="5">
    <source>
        <dbReference type="Google" id="ProtNLM"/>
    </source>
</evidence>
<evidence type="ECO:0000313" key="3">
    <source>
        <dbReference type="EMBL" id="KDQ12904.1"/>
    </source>
</evidence>
<feature type="region of interest" description="Disordered" evidence="1">
    <location>
        <begin position="150"/>
        <end position="175"/>
    </location>
</feature>
<sequence>MSTPFPLPFHLVSLVLQYLVPPVPPIPPHLLSKALDQRHLFLSVDLTDPASYFCWPRPNSTHTPEQILQSLESLSASEPESFVNEIKYDTDGEFIHARAQVGTLALVVFVWEEDGWKYHDLQTLPFPSQARASLGEVMEELTLREHAESHVEEADPADNYWDGYGSSSSSPRAVPTVAISPSPSAFEEDSYWAAYSSVQGTADSTIPSPIIPKRAMAPLGGDLSGPEYDGRLLYFPMEQEGQAGESYLTPFQLDEPKAGVVSHLAGDEPRTDAAVDPPVRIVINGSELDPPDTSPQPPSPLSVTLDGQKAYFTPSDYLASHPKRDAEEDESENTDMQDAIRGVYKLWVNVRRRRVMEFEGLDAEKAAFLELVRAAIQKV</sequence>
<evidence type="ECO:0000256" key="1">
    <source>
        <dbReference type="SAM" id="MobiDB-lite"/>
    </source>
</evidence>
<organism evidence="3 4">
    <name type="scientific">Botryobasidium botryosum (strain FD-172 SS1)</name>
    <dbReference type="NCBI Taxonomy" id="930990"/>
    <lineage>
        <taxon>Eukaryota</taxon>
        <taxon>Fungi</taxon>
        <taxon>Dikarya</taxon>
        <taxon>Basidiomycota</taxon>
        <taxon>Agaricomycotina</taxon>
        <taxon>Agaricomycetes</taxon>
        <taxon>Cantharellales</taxon>
        <taxon>Botryobasidiaceae</taxon>
        <taxon>Botryobasidium</taxon>
    </lineage>
</organism>
<dbReference type="EMBL" id="KL198047">
    <property type="protein sequence ID" value="KDQ12904.1"/>
    <property type="molecule type" value="Genomic_DNA"/>
</dbReference>
<keyword evidence="2" id="KW-0732">Signal</keyword>
<reference evidence="4" key="1">
    <citation type="journal article" date="2014" name="Proc. Natl. Acad. Sci. U.S.A.">
        <title>Extensive sampling of basidiomycete genomes demonstrates inadequacy of the white-rot/brown-rot paradigm for wood decay fungi.</title>
        <authorList>
            <person name="Riley R."/>
            <person name="Salamov A.A."/>
            <person name="Brown D.W."/>
            <person name="Nagy L.G."/>
            <person name="Floudas D."/>
            <person name="Held B.W."/>
            <person name="Levasseur A."/>
            <person name="Lombard V."/>
            <person name="Morin E."/>
            <person name="Otillar R."/>
            <person name="Lindquist E.A."/>
            <person name="Sun H."/>
            <person name="LaButti K.M."/>
            <person name="Schmutz J."/>
            <person name="Jabbour D."/>
            <person name="Luo H."/>
            <person name="Baker S.E."/>
            <person name="Pisabarro A.G."/>
            <person name="Walton J.D."/>
            <person name="Blanchette R.A."/>
            <person name="Henrissat B."/>
            <person name="Martin F."/>
            <person name="Cullen D."/>
            <person name="Hibbett D.S."/>
            <person name="Grigoriev I.V."/>
        </authorList>
    </citation>
    <scope>NUCLEOTIDE SEQUENCE [LARGE SCALE GENOMIC DNA]</scope>
    <source>
        <strain evidence="4">FD-172 SS1</strain>
    </source>
</reference>
<evidence type="ECO:0000313" key="4">
    <source>
        <dbReference type="Proteomes" id="UP000027195"/>
    </source>
</evidence>
<feature type="signal peptide" evidence="2">
    <location>
        <begin position="1"/>
        <end position="25"/>
    </location>
</feature>
<dbReference type="AlphaFoldDB" id="A0A067MBH9"/>
<accession>A0A067MBH9</accession>
<dbReference type="InParanoid" id="A0A067MBH9"/>
<dbReference type="STRING" id="930990.A0A067MBH9"/>
<evidence type="ECO:0000256" key="2">
    <source>
        <dbReference type="SAM" id="SignalP"/>
    </source>
</evidence>
<feature type="chain" id="PRO_5001641144" description="F-box domain-containing protein" evidence="2">
    <location>
        <begin position="26"/>
        <end position="379"/>
    </location>
</feature>
<dbReference type="HOGENOM" id="CLU_033467_0_0_1"/>
<protein>
    <recommendedName>
        <fullName evidence="5">F-box domain-containing protein</fullName>
    </recommendedName>
</protein>
<dbReference type="OrthoDB" id="2270193at2759"/>
<name>A0A067MBH9_BOTB1</name>
<feature type="region of interest" description="Disordered" evidence="1">
    <location>
        <begin position="314"/>
        <end position="335"/>
    </location>
</feature>
<dbReference type="Proteomes" id="UP000027195">
    <property type="component" value="Unassembled WGS sequence"/>
</dbReference>
<proteinExistence type="predicted"/>